<comment type="caution">
    <text evidence="3">The sequence shown here is derived from an EMBL/GenBank/DDBJ whole genome shotgun (WGS) entry which is preliminary data.</text>
</comment>
<gene>
    <name evidence="3" type="ORF">Tc00.1047053510821.20</name>
</gene>
<accession>Q4CZG8</accession>
<dbReference type="OMA" id="RAFHCLA"/>
<feature type="region of interest" description="Disordered" evidence="1">
    <location>
        <begin position="742"/>
        <end position="771"/>
    </location>
</feature>
<dbReference type="Proteomes" id="UP000002296">
    <property type="component" value="Unassembled WGS sequence"/>
</dbReference>
<protein>
    <submittedName>
        <fullName evidence="3">Uncharacterized protein</fullName>
    </submittedName>
</protein>
<keyword evidence="4" id="KW-1185">Reference proteome</keyword>
<dbReference type="KEGG" id="tcr:510821.20"/>
<feature type="compositionally biased region" description="Low complexity" evidence="1">
    <location>
        <begin position="336"/>
        <end position="345"/>
    </location>
</feature>
<feature type="transmembrane region" description="Helical" evidence="2">
    <location>
        <begin position="45"/>
        <end position="61"/>
    </location>
</feature>
<evidence type="ECO:0000313" key="3">
    <source>
        <dbReference type="EMBL" id="EAN85668.1"/>
    </source>
</evidence>
<evidence type="ECO:0000313" key="4">
    <source>
        <dbReference type="Proteomes" id="UP000002296"/>
    </source>
</evidence>
<dbReference type="EMBL" id="AAHK01001373">
    <property type="protein sequence ID" value="EAN85668.1"/>
    <property type="molecule type" value="Genomic_DNA"/>
</dbReference>
<dbReference type="GeneID" id="3537766"/>
<dbReference type="InParanoid" id="Q4CZG8"/>
<keyword evidence="2" id="KW-0812">Transmembrane</keyword>
<dbReference type="PaxDb" id="353153-Q4CZG8"/>
<reference evidence="3 4" key="1">
    <citation type="journal article" date="2005" name="Science">
        <title>The genome sequence of Trypanosoma cruzi, etiologic agent of Chagas disease.</title>
        <authorList>
            <person name="El-Sayed N.M."/>
            <person name="Myler P.J."/>
            <person name="Bartholomeu D.C."/>
            <person name="Nilsson D."/>
            <person name="Aggarwal G."/>
            <person name="Tran A.N."/>
            <person name="Ghedin E."/>
            <person name="Worthey E.A."/>
            <person name="Delcher A.L."/>
            <person name="Blandin G."/>
            <person name="Westenberger S.J."/>
            <person name="Caler E."/>
            <person name="Cerqueira G.C."/>
            <person name="Branche C."/>
            <person name="Haas B."/>
            <person name="Anupama A."/>
            <person name="Arner E."/>
            <person name="Aslund L."/>
            <person name="Attipoe P."/>
            <person name="Bontempi E."/>
            <person name="Bringaud F."/>
            <person name="Burton P."/>
            <person name="Cadag E."/>
            <person name="Campbell D.A."/>
            <person name="Carrington M."/>
            <person name="Crabtree J."/>
            <person name="Darban H."/>
            <person name="da Silveira J.F."/>
            <person name="de Jong P."/>
            <person name="Edwards K."/>
            <person name="Englund P.T."/>
            <person name="Fazelina G."/>
            <person name="Feldblyum T."/>
            <person name="Ferella M."/>
            <person name="Frasch A.C."/>
            <person name="Gull K."/>
            <person name="Horn D."/>
            <person name="Hou L."/>
            <person name="Huang Y."/>
            <person name="Kindlund E."/>
            <person name="Klingbeil M."/>
            <person name="Kluge S."/>
            <person name="Koo H."/>
            <person name="Lacerda D."/>
            <person name="Levin M.J."/>
            <person name="Lorenzi H."/>
            <person name="Louie T."/>
            <person name="Machado C.R."/>
            <person name="McCulloch R."/>
            <person name="McKenna A."/>
            <person name="Mizuno Y."/>
            <person name="Mottram J.C."/>
            <person name="Nelson S."/>
            <person name="Ochaya S."/>
            <person name="Osoegawa K."/>
            <person name="Pai G."/>
            <person name="Parsons M."/>
            <person name="Pentony M."/>
            <person name="Pettersson U."/>
            <person name="Pop M."/>
            <person name="Ramirez J.L."/>
            <person name="Rinta J."/>
            <person name="Robertson L."/>
            <person name="Salzberg S.L."/>
            <person name="Sanchez D.O."/>
            <person name="Seyler A."/>
            <person name="Sharma R."/>
            <person name="Shetty J."/>
            <person name="Simpson A.J."/>
            <person name="Sisk E."/>
            <person name="Tammi M.T."/>
            <person name="Tarleton R."/>
            <person name="Teixeira S."/>
            <person name="Van Aken S."/>
            <person name="Vogt C."/>
            <person name="Ward P.N."/>
            <person name="Wickstead B."/>
            <person name="Wortman J."/>
            <person name="White O."/>
            <person name="Fraser C.M."/>
            <person name="Stuart K.D."/>
            <person name="Andersson B."/>
        </authorList>
    </citation>
    <scope>NUCLEOTIDE SEQUENCE [LARGE SCALE GENOMIC DNA]</scope>
    <source>
        <strain evidence="3 4">CL Brener</strain>
    </source>
</reference>
<name>Q4CZG8_TRYCC</name>
<keyword evidence="2" id="KW-0472">Membrane</keyword>
<feature type="region of interest" description="Disordered" evidence="1">
    <location>
        <begin position="328"/>
        <end position="349"/>
    </location>
</feature>
<sequence>MTMTGRREFGHRCPLNTSSLFFFFFLFFFALSCMPHDCFYVSLQVHSAVCVFVCVLLGRMSRSKTRKTPRGLPEVHHETIAALNEMEENLRRLGLRNEKNSATDGPFHEGGVQDYVAPIWKAREEAAKLRHEKEYRQFAAEEQKRENEKMLLYAKREEALQDVIKKAKELLEKETNAAHDAVSRRAQKMTDRSIRAEELQRQKVLRDRVHRAMRGSEAEQSFHQQTLPVVDEEMRIMKKQAKATAVCEYCHVIASGLVELAMRVAENVYTIGAVDDAPVLRFPRDLPALQWRAWVEELIFSKAVSRPMSELLATTPLRELCDPNYKNLSTQKEEGVSSSQGGSENNGREAFESARDATAYGDGNAVATSAAAEHILKLLVEMQHNYETNLVNHSVHDAIRLIKKHEKKRLRMELDEIRRQNEAQCPEEVVPGWTHRMPPAGCFVHGDELSGLKKFAEVACAEVLQEVVQVVPPHKRRISLAAMPDTAKAMAEAESAKSEAEPYRLLTPTMLFRTQQSFPGQGGGGGGVFGGGGGSNFLTSSPRTLRGLATSVSSAARTKEGRQTEEVTESSQYIDALSDLLARELAAVHQHNLQLVMRSGATTTEPKVGSRGTPCTLFLVGFPETEAFLRTLNQKLHNALEFVEHEIIRALRAEEASEGSPPAPLPSRGKNLQKGPTASHDDAAGSRKKGGKQMPSTAGKRGAGRAPIPWSEENVPAHPRVFPPLCILGIFLQYDVPSRRRRMQQLSLNPTPPSAEPKGQKTTANEEEDGESYADWTIEKLHHELIQQDKKMRNVCKTWCTNVSKASVAVESMMTRVPSAEKQKKRSRSSVTTKPVEALTVNTTTTPNTPSVTVPKVLFFWRKEDITSLPDSFTSTESITATVSILLNSVLQFITTSGRLVRGQLVPPLRLSDYRFLPAAITQLVELHQRFHCRWKETIHQYLSSPMSISALHSPKLKATLSTRTDSLTTTPFLHPSPLASAEMGPFFLACPICIKEKNVAVKNVVLLETEMHRVFCTFFSDLLQFITQNAFPSSLWVFSRDPSNIIDPNNSSGVETLSRTLHFLSIDKNYDTSREALYTLLVSGMDQLSAICALLLHCVMDLALTSMGEALARLCFWARRHVSVTATLCPETEKPPVLPSATTTPNNANSHVTAKEEVEGAMMKEDGENGEDGKSTATKCGMPYDAVKDSFLASVPRLGFDKVHSMVELLDGRATSFAEFQQELWSYASCLHQKMLECFWSFINNASAEFNDENTESLTAMASQVTEVLVASLFAFSPLEKGPLNFPDTLAHSTSTSELCSSTITVSIGRAMASVRALRRCCAVASLCAARWIDAMYATALKIPPHGCFPAECRPTDIASIFCSPTIVTDEGCAPPPSLAFQLLASRTPALHLSPDEERDCWWETEMEVILQIFSIYQKPTLNEAEFTHCAMQVQFNTLWRFLPPRAAAIAERLGIFLPLTPRVAQEEKWGEEQQQANMEFALFRFANLQCYGELKNSFLREEDASRIFIAAVQAQQQNFPTSLNSLDPTSSRHASVSNEAERKRWMKKPLLHVREYFISVLLQRLRLDDASGAITCQSPVSGLQEPSTMQLRQMIKSLPRAVREQGPDSMPVSGPISMEEWKRIRWWPFYEDASVAKAEAFVQRYLLRLLTVCFGFVNGELCSRPAPFLPDILHIAAGTRGCQATLERYFHALSALDVVRKKKLRHSQESGLASGSSELRKDGDDAAVLDGPLTAFDFALSVDEAMFFFQRAGETSLRGPCARGLSYGSPKHLCELRDLMQVGDWSDAEEEAVGNYEDEDDDVLPLATELTLLLEEEGCPALTLTLLGSSHWGIYITPRLTAIPFNVGMSTVEKGNLDEMMGQMDFPLHCNHGSSKESLVSFL</sequence>
<organism evidence="3 4">
    <name type="scientific">Trypanosoma cruzi (strain CL Brener)</name>
    <dbReference type="NCBI Taxonomy" id="353153"/>
    <lineage>
        <taxon>Eukaryota</taxon>
        <taxon>Discoba</taxon>
        <taxon>Euglenozoa</taxon>
        <taxon>Kinetoplastea</taxon>
        <taxon>Metakinetoplastina</taxon>
        <taxon>Trypanosomatida</taxon>
        <taxon>Trypanosomatidae</taxon>
        <taxon>Trypanosoma</taxon>
        <taxon>Schizotrypanum</taxon>
    </lineage>
</organism>
<dbReference type="AlphaFoldDB" id="Q4CZG8"/>
<feature type="region of interest" description="Disordered" evidence="1">
    <location>
        <begin position="653"/>
        <end position="711"/>
    </location>
</feature>
<evidence type="ECO:0000256" key="2">
    <source>
        <dbReference type="SAM" id="Phobius"/>
    </source>
</evidence>
<dbReference type="PROSITE" id="PS51257">
    <property type="entry name" value="PROKAR_LIPOPROTEIN"/>
    <property type="match status" value="1"/>
</dbReference>
<keyword evidence="2" id="KW-1133">Transmembrane helix</keyword>
<proteinExistence type="predicted"/>
<dbReference type="RefSeq" id="XP_807519.1">
    <property type="nucleotide sequence ID" value="XM_802426.1"/>
</dbReference>
<evidence type="ECO:0000256" key="1">
    <source>
        <dbReference type="SAM" id="MobiDB-lite"/>
    </source>
</evidence>
<dbReference type="eggNOG" id="ENOG502S568">
    <property type="taxonomic scope" value="Eukaryota"/>
</dbReference>